<feature type="signal peptide" evidence="1">
    <location>
        <begin position="1"/>
        <end position="20"/>
    </location>
</feature>
<evidence type="ECO:0000313" key="2">
    <source>
        <dbReference type="EMBL" id="KAJ1369001.1"/>
    </source>
</evidence>
<organism evidence="2 3">
    <name type="scientific">Parelaphostrongylus tenuis</name>
    <name type="common">Meningeal worm</name>
    <dbReference type="NCBI Taxonomy" id="148309"/>
    <lineage>
        <taxon>Eukaryota</taxon>
        <taxon>Metazoa</taxon>
        <taxon>Ecdysozoa</taxon>
        <taxon>Nematoda</taxon>
        <taxon>Chromadorea</taxon>
        <taxon>Rhabditida</taxon>
        <taxon>Rhabditina</taxon>
        <taxon>Rhabditomorpha</taxon>
        <taxon>Strongyloidea</taxon>
        <taxon>Metastrongylidae</taxon>
        <taxon>Parelaphostrongylus</taxon>
    </lineage>
</organism>
<dbReference type="AlphaFoldDB" id="A0AAD5R3P6"/>
<accession>A0AAD5R3P6</accession>
<sequence length="95" mass="11172">MASQYALLLLCLTLLYTVRAGTWLSFNDFKESPLEYPIRSNIGDIVDVCNEQQRRQLKRVQHRILTRSDRENSEMCRFFVANGMNDQFVLLLLIM</sequence>
<reference evidence="2" key="1">
    <citation type="submission" date="2021-06" db="EMBL/GenBank/DDBJ databases">
        <title>Parelaphostrongylus tenuis whole genome reference sequence.</title>
        <authorList>
            <person name="Garwood T.J."/>
            <person name="Larsen P.A."/>
            <person name="Fountain-Jones N.M."/>
            <person name="Garbe J.R."/>
            <person name="Macchietto M.G."/>
            <person name="Kania S.A."/>
            <person name="Gerhold R.W."/>
            <person name="Richards J.E."/>
            <person name="Wolf T.M."/>
        </authorList>
    </citation>
    <scope>NUCLEOTIDE SEQUENCE</scope>
    <source>
        <strain evidence="2">MNPRO001-30</strain>
        <tissue evidence="2">Meninges</tissue>
    </source>
</reference>
<proteinExistence type="predicted"/>
<dbReference type="EMBL" id="JAHQIW010006379">
    <property type="protein sequence ID" value="KAJ1369001.1"/>
    <property type="molecule type" value="Genomic_DNA"/>
</dbReference>
<protein>
    <submittedName>
        <fullName evidence="2">Uncharacterized protein</fullName>
    </submittedName>
</protein>
<feature type="chain" id="PRO_5041968313" evidence="1">
    <location>
        <begin position="21"/>
        <end position="95"/>
    </location>
</feature>
<comment type="caution">
    <text evidence="2">The sequence shown here is derived from an EMBL/GenBank/DDBJ whole genome shotgun (WGS) entry which is preliminary data.</text>
</comment>
<gene>
    <name evidence="2" type="ORF">KIN20_030372</name>
</gene>
<evidence type="ECO:0000256" key="1">
    <source>
        <dbReference type="SAM" id="SignalP"/>
    </source>
</evidence>
<keyword evidence="3" id="KW-1185">Reference proteome</keyword>
<evidence type="ECO:0000313" key="3">
    <source>
        <dbReference type="Proteomes" id="UP001196413"/>
    </source>
</evidence>
<name>A0AAD5R3P6_PARTN</name>
<dbReference type="Proteomes" id="UP001196413">
    <property type="component" value="Unassembled WGS sequence"/>
</dbReference>
<keyword evidence="1" id="KW-0732">Signal</keyword>